<dbReference type="InterPro" id="IPR001227">
    <property type="entry name" value="Ac_transferase_dom_sf"/>
</dbReference>
<dbReference type="InterPro" id="IPR015083">
    <property type="entry name" value="NorB/c/GfsB-D-like_docking"/>
</dbReference>
<organism evidence="11 12">
    <name type="scientific">Streptomyces olindensis</name>
    <dbReference type="NCBI Taxonomy" id="358823"/>
    <lineage>
        <taxon>Bacteria</taxon>
        <taxon>Bacillati</taxon>
        <taxon>Actinomycetota</taxon>
        <taxon>Actinomycetes</taxon>
        <taxon>Kitasatosporales</taxon>
        <taxon>Streptomycetaceae</taxon>
        <taxon>Streptomyces</taxon>
    </lineage>
</organism>
<keyword evidence="5" id="KW-0045">Antibiotic biosynthesis</keyword>
<dbReference type="PANTHER" id="PTHR43775">
    <property type="entry name" value="FATTY ACID SYNTHASE"/>
    <property type="match status" value="1"/>
</dbReference>
<evidence type="ECO:0000256" key="4">
    <source>
        <dbReference type="ARBA" id="ARBA00022679"/>
    </source>
</evidence>
<dbReference type="Gene3D" id="1.10.1200.10">
    <property type="entry name" value="ACP-like"/>
    <property type="match status" value="1"/>
</dbReference>
<keyword evidence="6" id="KW-0511">Multifunctional enzyme</keyword>
<dbReference type="InterPro" id="IPR016039">
    <property type="entry name" value="Thiolase-like"/>
</dbReference>
<dbReference type="SMART" id="SM00823">
    <property type="entry name" value="PKS_PP"/>
    <property type="match status" value="1"/>
</dbReference>
<dbReference type="Gene3D" id="3.30.70.3290">
    <property type="match status" value="1"/>
</dbReference>
<evidence type="ECO:0000256" key="1">
    <source>
        <dbReference type="ARBA" id="ARBA00001957"/>
    </source>
</evidence>
<dbReference type="Pfam" id="PF08659">
    <property type="entry name" value="KR"/>
    <property type="match status" value="1"/>
</dbReference>
<dbReference type="SMART" id="SM00827">
    <property type="entry name" value="PKS_AT"/>
    <property type="match status" value="1"/>
</dbReference>
<dbReference type="InterPro" id="IPR013968">
    <property type="entry name" value="PKS_KR"/>
</dbReference>
<dbReference type="Gene3D" id="3.40.50.11460">
    <property type="match status" value="1"/>
</dbReference>
<dbReference type="Gene3D" id="3.40.50.720">
    <property type="entry name" value="NAD(P)-binding Rossmann-like Domain"/>
    <property type="match status" value="1"/>
</dbReference>
<dbReference type="InterPro" id="IPR014030">
    <property type="entry name" value="Ketoacyl_synth_N"/>
</dbReference>
<evidence type="ECO:0000259" key="9">
    <source>
        <dbReference type="PROSITE" id="PS50075"/>
    </source>
</evidence>
<dbReference type="EMBL" id="JBEYBN010000120">
    <property type="protein sequence ID" value="MEU2272694.1"/>
    <property type="molecule type" value="Genomic_DNA"/>
</dbReference>
<accession>A0ABV2Y8X7</accession>
<evidence type="ECO:0000313" key="12">
    <source>
        <dbReference type="Proteomes" id="UP001550603"/>
    </source>
</evidence>
<dbReference type="Pfam" id="PF02801">
    <property type="entry name" value="Ketoacyl-synt_C"/>
    <property type="match status" value="1"/>
</dbReference>
<dbReference type="Proteomes" id="UP001550603">
    <property type="component" value="Unassembled WGS sequence"/>
</dbReference>
<dbReference type="CDD" id="cd08952">
    <property type="entry name" value="KR_1_SDR_x"/>
    <property type="match status" value="1"/>
</dbReference>
<keyword evidence="12" id="KW-1185">Reference proteome</keyword>
<dbReference type="SMART" id="SM00825">
    <property type="entry name" value="PKS_KS"/>
    <property type="match status" value="1"/>
</dbReference>
<evidence type="ECO:0000259" key="10">
    <source>
        <dbReference type="PROSITE" id="PS52004"/>
    </source>
</evidence>
<dbReference type="InterPro" id="IPR009081">
    <property type="entry name" value="PP-bd_ACP"/>
</dbReference>
<evidence type="ECO:0000313" key="11">
    <source>
        <dbReference type="EMBL" id="MEU2272694.1"/>
    </source>
</evidence>
<sequence>MASNEEKLRSYLKAVTADLQQTRQRLQAMEQREHEPIAVIGMACRYPGGAVSPDALWELVATGGDAIGEFPADRGWDLEAVFDADPDRAGTSYARRGGFLYDLPEFDAELFGVSPREAMAMDPQQRLLLELAWEALERAGIAADRLRGSGTGVFAGASATDYGPRLHEADDGAEGYVLTGTTPSVVSGRIAYTLGLEGPALTVDTACSSSLVAVHLAARALRLGECGLALAGGATVMSTPGMFVEFSRQRGLAADGRCKSFSDDADGTGWAEGAGLLVLERLADAQANGHPVLAVIRGSAVNSDGASNGLTAPNGPSQQRVIAQALADARLTARQIDAVEAHGTGTTLGDPIEAQALLATYGSEHTAEQPLWLGSVKSNIGHTQAAAGVAGVIKMVQAMRHGRLPRTLHAERPSRHVDWASGGVALLADDTPWPTADRPRRAAVSAFGISGTNAHVVLEQAPLEQRGNPAEAAAQPPSAEPEAGQRADEAQGSRTALWVLSARSEEALRARAGDLADAVRGGYGGEVGDVGWSLATTRAAFAERAVVLGVGVDDLVAGLDALAVDGTSPRLVRGRAVPGAARPVFVFSGQGSQWSGMAVALWDEEPVFAAWMRRCGEALAPHTGWELRSMLEAPADDACWGRDDVVQPLLWAVMVSLAELWRHHGVAPAAVVGHSQGEFAAAVAAGALSLEDGARLVAARSRVVGALSGRGSMASVALPAEEAERQLDAWEGDIGVAAVNGPSATVIAGDSDAVAAYLAHCARQGVRTRPVPIAYASHSALVEPVREELLRELSGVTARAGAVPFCSTVTGELLPTETLDADYWYRNLRAPVLFARAVERLMDAGHTVFLEMSPHPVLAPAVEECLDAAGTDGRALGTLRRGEGGEPRFRQALAEAYAAGVVPDWRSLFPGARAVPLPTYPFRRRRYWLADRAGVGPGQDRGHDGDERFWSLVERADAAALGRELPGVGEDALREVVPALHEWRTRSRVDAALTGRRYEVVWRPVTERPVPGPAGHWLLVTPGASGERSADWAEAALGALAARGARVTVLELTGAGPEDRAGIAERVAEASAGGPVDGVLSLLALDERPHPAHGALPSGVAALLGLVQALADLGTRVPLWSLTCGAVSAFDGDPLLHPVQAQVWGLGRVVALEQPQVWGGLIDLPREPGAEEWRRLCAVLAGGAGEEDQLAIRPGGARVRRLVPAPVPAGGPVWRPGGTVGVTGGSGALAPHLARWLADGGAEHVVLVSRRGPDAPGHAALSAELAGRGTGVTALSCDITDRESVRALLREAARLGGPVRAVVHAATATRLAPLTATGAAELADVLGAKALGAVHLAELAGPDDPPELVFFSSIAAVWGSGEHGAYAAANAFLDAYAEQLRQRGRAATAVAFGAWRSDELPAELDEEQLERQGLPLLEPRLALAGLGRELAAGGGRPVALVDVRWETFAPVFASARPRPLLDEIPAVRGALERGAPPDAGGTSADGERLRRLARLPEAARAREVLDVVTAEVSAVLGHSPADRPAPGRTFKELGFDSLTAVALRNRLRAATGLPLPVTLVFDHPSPQALARFLTGRLGEDGSGAPAGSVHEQLDGLTAALEAAPVEAGERTAVRDRLLALADALAPPPPGGGPGDADADLDEVSTDDLLKIIDHEFGTDGIGVD</sequence>
<dbReference type="InterPro" id="IPR018201">
    <property type="entry name" value="Ketoacyl_synth_AS"/>
</dbReference>
<keyword evidence="7" id="KW-0012">Acyltransferase</keyword>
<dbReference type="Pfam" id="PF00109">
    <property type="entry name" value="ketoacyl-synt"/>
    <property type="match status" value="1"/>
</dbReference>
<dbReference type="PROSITE" id="PS50075">
    <property type="entry name" value="CARRIER"/>
    <property type="match status" value="1"/>
</dbReference>
<dbReference type="InterPro" id="IPR014031">
    <property type="entry name" value="Ketoacyl_synth_C"/>
</dbReference>
<dbReference type="CDD" id="cd00833">
    <property type="entry name" value="PKS"/>
    <property type="match status" value="1"/>
</dbReference>
<dbReference type="SUPFAM" id="SSF53901">
    <property type="entry name" value="Thiolase-like"/>
    <property type="match status" value="1"/>
</dbReference>
<keyword evidence="2" id="KW-0596">Phosphopantetheine</keyword>
<reference evidence="11 12" key="1">
    <citation type="submission" date="2024-06" db="EMBL/GenBank/DDBJ databases">
        <title>The Natural Products Discovery Center: Release of the First 8490 Sequenced Strains for Exploring Actinobacteria Biosynthetic Diversity.</title>
        <authorList>
            <person name="Kalkreuter E."/>
            <person name="Kautsar S.A."/>
            <person name="Yang D."/>
            <person name="Bader C.D."/>
            <person name="Teijaro C.N."/>
            <person name="Fluegel L."/>
            <person name="Davis C.M."/>
            <person name="Simpson J.R."/>
            <person name="Lauterbach L."/>
            <person name="Steele A.D."/>
            <person name="Gui C."/>
            <person name="Meng S."/>
            <person name="Li G."/>
            <person name="Viehrig K."/>
            <person name="Ye F."/>
            <person name="Su P."/>
            <person name="Kiefer A.F."/>
            <person name="Nichols A."/>
            <person name="Cepeda A.J."/>
            <person name="Yan W."/>
            <person name="Fan B."/>
            <person name="Jiang Y."/>
            <person name="Adhikari A."/>
            <person name="Zheng C.-J."/>
            <person name="Schuster L."/>
            <person name="Cowan T.M."/>
            <person name="Smanski M.J."/>
            <person name="Chevrette M.G."/>
            <person name="De Carvalho L.P.S."/>
            <person name="Shen B."/>
        </authorList>
    </citation>
    <scope>NUCLEOTIDE SEQUENCE [LARGE SCALE GENOMIC DNA]</scope>
    <source>
        <strain evidence="11 12">NPDC019583</strain>
    </source>
</reference>
<evidence type="ECO:0000256" key="8">
    <source>
        <dbReference type="SAM" id="MobiDB-lite"/>
    </source>
</evidence>
<dbReference type="SUPFAM" id="SSF47336">
    <property type="entry name" value="ACP-like"/>
    <property type="match status" value="1"/>
</dbReference>
<feature type="domain" description="Carrier" evidence="9">
    <location>
        <begin position="1502"/>
        <end position="1577"/>
    </location>
</feature>
<dbReference type="Pfam" id="PF00698">
    <property type="entry name" value="Acyl_transf_1"/>
    <property type="match status" value="1"/>
</dbReference>
<proteinExistence type="predicted"/>
<dbReference type="Pfam" id="PF16197">
    <property type="entry name" value="KAsynt_C_assoc"/>
    <property type="match status" value="1"/>
</dbReference>
<keyword evidence="4" id="KW-0808">Transferase</keyword>
<dbReference type="Gene3D" id="3.40.366.10">
    <property type="entry name" value="Malonyl-Coenzyme A Acyl Carrier Protein, domain 2"/>
    <property type="match status" value="1"/>
</dbReference>
<dbReference type="InterPro" id="IPR006162">
    <property type="entry name" value="Ppantetheine_attach_site"/>
</dbReference>
<evidence type="ECO:0000256" key="6">
    <source>
        <dbReference type="ARBA" id="ARBA00023268"/>
    </source>
</evidence>
<dbReference type="InterPro" id="IPR016035">
    <property type="entry name" value="Acyl_Trfase/lysoPLipase"/>
</dbReference>
<dbReference type="PANTHER" id="PTHR43775:SF51">
    <property type="entry name" value="INACTIVE PHENOLPHTHIOCEROL SYNTHESIS POLYKETIDE SYNTHASE TYPE I PKS1-RELATED"/>
    <property type="match status" value="1"/>
</dbReference>
<comment type="caution">
    <text evidence="11">The sequence shown here is derived from an EMBL/GenBank/DDBJ whole genome shotgun (WGS) entry which is preliminary data.</text>
</comment>
<gene>
    <name evidence="11" type="ORF">ABZ568_40900</name>
</gene>
<dbReference type="Pfam" id="PF08990">
    <property type="entry name" value="Docking"/>
    <property type="match status" value="1"/>
</dbReference>
<dbReference type="SMART" id="SM01294">
    <property type="entry name" value="PKS_PP_betabranch"/>
    <property type="match status" value="1"/>
</dbReference>
<dbReference type="Gene3D" id="6.10.140.1830">
    <property type="match status" value="1"/>
</dbReference>
<name>A0ABV2Y8X7_9ACTN</name>
<feature type="region of interest" description="Disordered" evidence="8">
    <location>
        <begin position="465"/>
        <end position="491"/>
    </location>
</feature>
<dbReference type="InterPro" id="IPR020841">
    <property type="entry name" value="PKS_Beta-ketoAc_synthase_dom"/>
</dbReference>
<evidence type="ECO:0000256" key="7">
    <source>
        <dbReference type="ARBA" id="ARBA00023315"/>
    </source>
</evidence>
<dbReference type="InterPro" id="IPR016036">
    <property type="entry name" value="Malonyl_transacylase_ACP-bd"/>
</dbReference>
<evidence type="ECO:0000256" key="2">
    <source>
        <dbReference type="ARBA" id="ARBA00022450"/>
    </source>
</evidence>
<evidence type="ECO:0000256" key="5">
    <source>
        <dbReference type="ARBA" id="ARBA00023194"/>
    </source>
</evidence>
<dbReference type="InterPro" id="IPR014043">
    <property type="entry name" value="Acyl_transferase_dom"/>
</dbReference>
<dbReference type="InterPro" id="IPR057326">
    <property type="entry name" value="KR_dom"/>
</dbReference>
<dbReference type="SUPFAM" id="SSF51735">
    <property type="entry name" value="NAD(P)-binding Rossmann-fold domains"/>
    <property type="match status" value="2"/>
</dbReference>
<dbReference type="NCBIfam" id="NF045894">
    <property type="entry name" value="PKS_plus_SDR"/>
    <property type="match status" value="1"/>
</dbReference>
<feature type="domain" description="Ketosynthase family 3 (KS3)" evidence="10">
    <location>
        <begin position="34"/>
        <end position="460"/>
    </location>
</feature>
<feature type="compositionally biased region" description="Low complexity" evidence="8">
    <location>
        <begin position="469"/>
        <end position="482"/>
    </location>
</feature>
<keyword evidence="3" id="KW-0597">Phosphoprotein</keyword>
<dbReference type="RefSeq" id="WP_359794912.1">
    <property type="nucleotide sequence ID" value="NZ_JBEYBN010000120.1"/>
</dbReference>
<evidence type="ECO:0000256" key="3">
    <source>
        <dbReference type="ARBA" id="ARBA00022553"/>
    </source>
</evidence>
<dbReference type="InterPro" id="IPR032821">
    <property type="entry name" value="PKS_assoc"/>
</dbReference>
<dbReference type="PROSITE" id="PS00012">
    <property type="entry name" value="PHOSPHOPANTETHEINE"/>
    <property type="match status" value="1"/>
</dbReference>
<dbReference type="InterPro" id="IPR050091">
    <property type="entry name" value="PKS_NRPS_Biosynth_Enz"/>
</dbReference>
<dbReference type="PROSITE" id="PS52004">
    <property type="entry name" value="KS3_2"/>
    <property type="match status" value="1"/>
</dbReference>
<protein>
    <submittedName>
        <fullName evidence="11">Type I polyketide synthase</fullName>
    </submittedName>
</protein>
<dbReference type="SMART" id="SM00822">
    <property type="entry name" value="PKS_KR"/>
    <property type="match status" value="1"/>
</dbReference>
<dbReference type="InterPro" id="IPR036291">
    <property type="entry name" value="NAD(P)-bd_dom_sf"/>
</dbReference>
<dbReference type="InterPro" id="IPR036736">
    <property type="entry name" value="ACP-like_sf"/>
</dbReference>
<dbReference type="Pfam" id="PF18369">
    <property type="entry name" value="PKS_DE"/>
    <property type="match status" value="1"/>
</dbReference>
<dbReference type="PROSITE" id="PS00606">
    <property type="entry name" value="KS3_1"/>
    <property type="match status" value="1"/>
</dbReference>
<dbReference type="InterPro" id="IPR041618">
    <property type="entry name" value="PKS_DE"/>
</dbReference>
<dbReference type="Pfam" id="PF00550">
    <property type="entry name" value="PP-binding"/>
    <property type="match status" value="1"/>
</dbReference>
<dbReference type="InterPro" id="IPR020806">
    <property type="entry name" value="PKS_PP-bd"/>
</dbReference>
<comment type="cofactor">
    <cofactor evidence="1">
        <name>pantetheine 4'-phosphate</name>
        <dbReference type="ChEBI" id="CHEBI:47942"/>
    </cofactor>
</comment>
<dbReference type="Gene3D" id="3.40.47.10">
    <property type="match status" value="1"/>
</dbReference>
<dbReference type="SUPFAM" id="SSF55048">
    <property type="entry name" value="Probable ACP-binding domain of malonyl-CoA ACP transacylase"/>
    <property type="match status" value="1"/>
</dbReference>
<dbReference type="SUPFAM" id="SSF52151">
    <property type="entry name" value="FabD/lysophospholipase-like"/>
    <property type="match status" value="1"/>
</dbReference>